<dbReference type="Pfam" id="PF13912">
    <property type="entry name" value="zf-C2H2_6"/>
    <property type="match status" value="3"/>
</dbReference>
<evidence type="ECO:0000313" key="4">
    <source>
        <dbReference type="EnsemblPlants" id="AUR62033207-RA:cds"/>
    </source>
</evidence>
<dbReference type="InterPro" id="IPR013087">
    <property type="entry name" value="Znf_C2H2_type"/>
</dbReference>
<dbReference type="AlphaFoldDB" id="A0A803MPK6"/>
<dbReference type="PANTHER" id="PTHR47591:SF1">
    <property type="entry name" value="ZINC FINGER PROTEIN ZAT2-RELATED"/>
    <property type="match status" value="1"/>
</dbReference>
<feature type="compositionally biased region" description="Pro residues" evidence="2">
    <location>
        <begin position="1"/>
        <end position="31"/>
    </location>
</feature>
<dbReference type="PROSITE" id="PS50157">
    <property type="entry name" value="ZINC_FINGER_C2H2_2"/>
    <property type="match status" value="3"/>
</dbReference>
<feature type="region of interest" description="Disordered" evidence="2">
    <location>
        <begin position="45"/>
        <end position="65"/>
    </location>
</feature>
<dbReference type="Gramene" id="AUR62033209-RA">
    <property type="protein sequence ID" value="AUR62033209-RA:cds"/>
    <property type="gene ID" value="AUR62033209"/>
</dbReference>
<gene>
    <name evidence="4" type="primary">LOC110692235</name>
</gene>
<organism evidence="4 5">
    <name type="scientific">Chenopodium quinoa</name>
    <name type="common">Quinoa</name>
    <dbReference type="NCBI Taxonomy" id="63459"/>
    <lineage>
        <taxon>Eukaryota</taxon>
        <taxon>Viridiplantae</taxon>
        <taxon>Streptophyta</taxon>
        <taxon>Embryophyta</taxon>
        <taxon>Tracheophyta</taxon>
        <taxon>Spermatophyta</taxon>
        <taxon>Magnoliopsida</taxon>
        <taxon>eudicotyledons</taxon>
        <taxon>Gunneridae</taxon>
        <taxon>Pentapetalae</taxon>
        <taxon>Caryophyllales</taxon>
        <taxon>Chenopodiaceae</taxon>
        <taxon>Chenopodioideae</taxon>
        <taxon>Atripliceae</taxon>
        <taxon>Chenopodium</taxon>
    </lineage>
</organism>
<evidence type="ECO:0000256" key="2">
    <source>
        <dbReference type="SAM" id="MobiDB-lite"/>
    </source>
</evidence>
<keyword evidence="1" id="KW-0862">Zinc</keyword>
<keyword evidence="1" id="KW-0863">Zinc-finger</keyword>
<dbReference type="SMART" id="SM00355">
    <property type="entry name" value="ZnF_C2H2"/>
    <property type="match status" value="3"/>
</dbReference>
<keyword evidence="5" id="KW-1185">Reference proteome</keyword>
<dbReference type="OrthoDB" id="6077919at2759"/>
<name>A0A803MPK6_CHEQI</name>
<feature type="region of interest" description="Disordered" evidence="2">
    <location>
        <begin position="1"/>
        <end position="33"/>
    </location>
</feature>
<dbReference type="KEGG" id="cqi:110692233"/>
<evidence type="ECO:0000256" key="1">
    <source>
        <dbReference type="PROSITE-ProRule" id="PRU00042"/>
    </source>
</evidence>
<accession>A0A803MPK6</accession>
<dbReference type="EnsemblPlants" id="AUR62033209-RA">
    <property type="protein sequence ID" value="AUR62033209-RA:cds"/>
    <property type="gene ID" value="AUR62033209"/>
</dbReference>
<dbReference type="EnsemblPlants" id="AUR62033207-RA">
    <property type="protein sequence ID" value="AUR62033207-RA:cds"/>
    <property type="gene ID" value="AUR62033207"/>
</dbReference>
<dbReference type="InterPro" id="IPR036236">
    <property type="entry name" value="Znf_C2H2_sf"/>
</dbReference>
<dbReference type="RefSeq" id="XP_021724919.1">
    <property type="nucleotide sequence ID" value="XM_021869227.1"/>
</dbReference>
<dbReference type="KEGG" id="cqi:110692235"/>
<dbReference type="OMA" id="AKITRPC"/>
<sequence length="320" mass="34325">MDNTPPPPPPPLPLPPPTPIPIPLSLSPPTPTSYVHNHKDLLLPFPPPTTPISSSPTASLRKKRHSKLLRIDTSTSTTPANKKPEITPPCTECGKTFWSWKALFGHMRCHPEREWRGINPPPHLRRRSLPPTPTTTTDDHEVAASLLLLAAGPVSPDVALASPPRFECSSCKKTFGSHQALGGHRASHKNVKGCFAITKSATDVEDDQCMIMQSGSSHEEAIGLGLSLGLGLGVGHKCGVCLKVFPTGQALGGHMRSHWEKSEEPALRSLFGLPLGSDSRPNKAQCGVDLNLPPQLLEDGSSSTTIDSSNNMQLELKLGI</sequence>
<feature type="domain" description="C2H2-type" evidence="3">
    <location>
        <begin position="236"/>
        <end position="263"/>
    </location>
</feature>
<proteinExistence type="predicted"/>
<dbReference type="Proteomes" id="UP000596660">
    <property type="component" value="Unplaced"/>
</dbReference>
<dbReference type="GO" id="GO:0008270">
    <property type="term" value="F:zinc ion binding"/>
    <property type="evidence" value="ECO:0007669"/>
    <property type="project" value="UniProtKB-KW"/>
</dbReference>
<protein>
    <recommendedName>
        <fullName evidence="3">C2H2-type domain-containing protein</fullName>
    </recommendedName>
</protein>
<dbReference type="SUPFAM" id="SSF57667">
    <property type="entry name" value="beta-beta-alpha zinc fingers"/>
    <property type="match status" value="2"/>
</dbReference>
<accession>A0A803MPK8</accession>
<dbReference type="Gramene" id="AUR62033207-RA">
    <property type="protein sequence ID" value="AUR62033207-RA:cds"/>
    <property type="gene ID" value="AUR62033207"/>
</dbReference>
<dbReference type="PROSITE" id="PS00028">
    <property type="entry name" value="ZINC_FINGER_C2H2_1"/>
    <property type="match status" value="3"/>
</dbReference>
<reference evidence="4" key="2">
    <citation type="submission" date="2021-03" db="UniProtKB">
        <authorList>
            <consortium name="EnsemblPlants"/>
        </authorList>
    </citation>
    <scope>IDENTIFICATION</scope>
</reference>
<evidence type="ECO:0000313" key="5">
    <source>
        <dbReference type="Proteomes" id="UP000596660"/>
    </source>
</evidence>
<reference evidence="4" key="1">
    <citation type="journal article" date="2017" name="Nature">
        <title>The genome of Chenopodium quinoa.</title>
        <authorList>
            <person name="Jarvis D.E."/>
            <person name="Ho Y.S."/>
            <person name="Lightfoot D.J."/>
            <person name="Schmoeckel S.M."/>
            <person name="Li B."/>
            <person name="Borm T.J.A."/>
            <person name="Ohyanagi H."/>
            <person name="Mineta K."/>
            <person name="Michell C.T."/>
            <person name="Saber N."/>
            <person name="Kharbatia N.M."/>
            <person name="Rupper R.R."/>
            <person name="Sharp A.R."/>
            <person name="Dally N."/>
            <person name="Boughton B.A."/>
            <person name="Woo Y.H."/>
            <person name="Gao G."/>
            <person name="Schijlen E.G.W.M."/>
            <person name="Guo X."/>
            <person name="Momin A.A."/>
            <person name="Negrao S."/>
            <person name="Al-Babili S."/>
            <person name="Gehring C."/>
            <person name="Roessner U."/>
            <person name="Jung C."/>
            <person name="Murphy K."/>
            <person name="Arold S.T."/>
            <person name="Gojobori T."/>
            <person name="van der Linden C.G."/>
            <person name="van Loo E.N."/>
            <person name="Jellen E.N."/>
            <person name="Maughan P.J."/>
            <person name="Tester M."/>
        </authorList>
    </citation>
    <scope>NUCLEOTIDE SEQUENCE [LARGE SCALE GENOMIC DNA]</scope>
    <source>
        <strain evidence="4">cv. PI 614886</strain>
    </source>
</reference>
<dbReference type="PANTHER" id="PTHR47591">
    <property type="entry name" value="ZINC FINGER PROTEIN ZAT2-RELATED"/>
    <property type="match status" value="1"/>
</dbReference>
<dbReference type="GeneID" id="110692235"/>
<evidence type="ECO:0000259" key="3">
    <source>
        <dbReference type="PROSITE" id="PS50157"/>
    </source>
</evidence>
<dbReference type="Gene3D" id="3.30.160.60">
    <property type="entry name" value="Classic Zinc Finger"/>
    <property type="match status" value="1"/>
</dbReference>
<feature type="domain" description="C2H2-type" evidence="3">
    <location>
        <begin position="166"/>
        <end position="193"/>
    </location>
</feature>
<keyword evidence="1" id="KW-0479">Metal-binding</keyword>
<feature type="domain" description="C2H2-type" evidence="3">
    <location>
        <begin position="88"/>
        <end position="115"/>
    </location>
</feature>